<feature type="compositionally biased region" description="Basic and acidic residues" evidence="1">
    <location>
        <begin position="72"/>
        <end position="88"/>
    </location>
</feature>
<feature type="compositionally biased region" description="Basic and acidic residues" evidence="1">
    <location>
        <begin position="102"/>
        <end position="119"/>
    </location>
</feature>
<name>A0A4Y2JX43_ARAVE</name>
<protein>
    <submittedName>
        <fullName evidence="2">Uncharacterized protein</fullName>
    </submittedName>
</protein>
<keyword evidence="3" id="KW-1185">Reference proteome</keyword>
<evidence type="ECO:0000256" key="1">
    <source>
        <dbReference type="SAM" id="MobiDB-lite"/>
    </source>
</evidence>
<feature type="region of interest" description="Disordered" evidence="1">
    <location>
        <begin position="72"/>
        <end position="119"/>
    </location>
</feature>
<proteinExistence type="predicted"/>
<comment type="caution">
    <text evidence="2">The sequence shown here is derived from an EMBL/GenBank/DDBJ whole genome shotgun (WGS) entry which is preliminary data.</text>
</comment>
<gene>
    <name evidence="2" type="ORF">AVEN_210632_1</name>
</gene>
<sequence length="128" mass="14510">CNKIRKDYSLSAFASNLLSYRTAAIGRDVTAILYIGSDRPNIEKIIEFLDSNSAESSWTRVFFVDRLPSEERRVESTHQRSSGTRELESGLLSSKRLNFSSSEERRVESTHQTSPEERSVEAICFGTL</sequence>
<dbReference type="Proteomes" id="UP000499080">
    <property type="component" value="Unassembled WGS sequence"/>
</dbReference>
<organism evidence="2 3">
    <name type="scientific">Araneus ventricosus</name>
    <name type="common">Orbweaver spider</name>
    <name type="synonym">Epeira ventricosa</name>
    <dbReference type="NCBI Taxonomy" id="182803"/>
    <lineage>
        <taxon>Eukaryota</taxon>
        <taxon>Metazoa</taxon>
        <taxon>Ecdysozoa</taxon>
        <taxon>Arthropoda</taxon>
        <taxon>Chelicerata</taxon>
        <taxon>Arachnida</taxon>
        <taxon>Araneae</taxon>
        <taxon>Araneomorphae</taxon>
        <taxon>Entelegynae</taxon>
        <taxon>Araneoidea</taxon>
        <taxon>Araneidae</taxon>
        <taxon>Araneus</taxon>
    </lineage>
</organism>
<reference evidence="2 3" key="1">
    <citation type="journal article" date="2019" name="Sci. Rep.">
        <title>Orb-weaving spider Araneus ventricosus genome elucidates the spidroin gene catalogue.</title>
        <authorList>
            <person name="Kono N."/>
            <person name="Nakamura H."/>
            <person name="Ohtoshi R."/>
            <person name="Moran D.A.P."/>
            <person name="Shinohara A."/>
            <person name="Yoshida Y."/>
            <person name="Fujiwara M."/>
            <person name="Mori M."/>
            <person name="Tomita M."/>
            <person name="Arakawa K."/>
        </authorList>
    </citation>
    <scope>NUCLEOTIDE SEQUENCE [LARGE SCALE GENOMIC DNA]</scope>
</reference>
<evidence type="ECO:0000313" key="3">
    <source>
        <dbReference type="Proteomes" id="UP000499080"/>
    </source>
</evidence>
<accession>A0A4Y2JX43</accession>
<feature type="compositionally biased region" description="Polar residues" evidence="1">
    <location>
        <begin position="91"/>
        <end position="101"/>
    </location>
</feature>
<dbReference type="AlphaFoldDB" id="A0A4Y2JX43"/>
<evidence type="ECO:0000313" key="2">
    <source>
        <dbReference type="EMBL" id="GBM94871.1"/>
    </source>
</evidence>
<feature type="non-terminal residue" evidence="2">
    <location>
        <position position="1"/>
    </location>
</feature>
<dbReference type="EMBL" id="BGPR01004005">
    <property type="protein sequence ID" value="GBM94871.1"/>
    <property type="molecule type" value="Genomic_DNA"/>
</dbReference>